<keyword evidence="4" id="KW-0406">Ion transport</keyword>
<comment type="similarity">
    <text evidence="2">Belongs to the Ca(2+):cation antiporter (CaCA) (TC 2.A.19) family. SLC24A subfamily.</text>
</comment>
<evidence type="ECO:0000256" key="3">
    <source>
        <dbReference type="ARBA" id="ARBA00022449"/>
    </source>
</evidence>
<evidence type="ECO:0000256" key="1">
    <source>
        <dbReference type="ARBA" id="ARBA00004141"/>
    </source>
</evidence>
<keyword evidence="12" id="KW-1185">Reference proteome</keyword>
<feature type="compositionally biased region" description="Acidic residues" evidence="9">
    <location>
        <begin position="425"/>
        <end position="440"/>
    </location>
</feature>
<evidence type="ECO:0000313" key="13">
    <source>
        <dbReference type="RefSeq" id="XP_028271875.1"/>
    </source>
</evidence>
<dbReference type="GO" id="GO:0005262">
    <property type="term" value="F:calcium channel activity"/>
    <property type="evidence" value="ECO:0007669"/>
    <property type="project" value="TreeGrafter"/>
</dbReference>
<name>A0A6P7J5N3_9TELE</name>
<dbReference type="OrthoDB" id="2127281at2759"/>
<comment type="catalytic activity">
    <reaction evidence="8">
        <text>Ca(2+)(out) + K(+)(out) + 4 Na(+)(in) = Ca(2+)(in) + K(+)(in) + 4 Na(+)(out)</text>
        <dbReference type="Rhea" id="RHEA:69967"/>
        <dbReference type="ChEBI" id="CHEBI:29101"/>
        <dbReference type="ChEBI" id="CHEBI:29103"/>
        <dbReference type="ChEBI" id="CHEBI:29108"/>
    </reaction>
</comment>
<feature type="transmembrane region" description="Helical" evidence="10">
    <location>
        <begin position="518"/>
        <end position="540"/>
    </location>
</feature>
<dbReference type="PANTHER" id="PTHR10846:SF28">
    <property type="entry name" value="SODIUM_POTASSIUM_CALCIUM EXCHANGER 3-LIKE ISOFORM X1"/>
    <property type="match status" value="1"/>
</dbReference>
<feature type="transmembrane region" description="Helical" evidence="10">
    <location>
        <begin position="208"/>
        <end position="230"/>
    </location>
</feature>
<dbReference type="InterPro" id="IPR004837">
    <property type="entry name" value="NaCa_Exmemb"/>
</dbReference>
<keyword evidence="7 10" id="KW-0472">Membrane</keyword>
<keyword evidence="5 10" id="KW-0812">Transmembrane</keyword>
<dbReference type="GO" id="GO:0006874">
    <property type="term" value="P:intracellular calcium ion homeostasis"/>
    <property type="evidence" value="ECO:0007669"/>
    <property type="project" value="TreeGrafter"/>
</dbReference>
<dbReference type="GeneID" id="114442490"/>
<keyword evidence="6 10" id="KW-1133">Transmembrane helix</keyword>
<feature type="transmembrane region" description="Helical" evidence="10">
    <location>
        <begin position="561"/>
        <end position="582"/>
    </location>
</feature>
<dbReference type="GO" id="GO:0008273">
    <property type="term" value="F:calcium, potassium:sodium antiporter activity"/>
    <property type="evidence" value="ECO:0007669"/>
    <property type="project" value="TreeGrafter"/>
</dbReference>
<dbReference type="Pfam" id="PF01699">
    <property type="entry name" value="Na_Ca_ex"/>
    <property type="match status" value="2"/>
</dbReference>
<dbReference type="Proteomes" id="UP000515145">
    <property type="component" value="Chromosome 10"/>
</dbReference>
<feature type="transmembrane region" description="Helical" evidence="10">
    <location>
        <begin position="588"/>
        <end position="606"/>
    </location>
</feature>
<reference evidence="13" key="1">
    <citation type="submission" date="2025-08" db="UniProtKB">
        <authorList>
            <consortium name="RefSeq"/>
        </authorList>
    </citation>
    <scope>IDENTIFICATION</scope>
</reference>
<keyword evidence="4" id="KW-0106">Calcium</keyword>
<feature type="transmembrane region" description="Helical" evidence="10">
    <location>
        <begin position="65"/>
        <end position="84"/>
    </location>
</feature>
<accession>A0A6P7J5N3</accession>
<evidence type="ECO:0000256" key="7">
    <source>
        <dbReference type="ARBA" id="ARBA00023136"/>
    </source>
</evidence>
<feature type="transmembrane region" description="Helical" evidence="10">
    <location>
        <begin position="267"/>
        <end position="286"/>
    </location>
</feature>
<evidence type="ECO:0000256" key="6">
    <source>
        <dbReference type="ARBA" id="ARBA00022989"/>
    </source>
</evidence>
<feature type="compositionally biased region" description="Basic and acidic residues" evidence="9">
    <location>
        <begin position="7"/>
        <end position="17"/>
    </location>
</feature>
<evidence type="ECO:0000256" key="8">
    <source>
        <dbReference type="ARBA" id="ARBA00033627"/>
    </source>
</evidence>
<keyword evidence="4" id="KW-0109">Calcium transport</keyword>
<evidence type="ECO:0000256" key="10">
    <source>
        <dbReference type="SAM" id="Phobius"/>
    </source>
</evidence>
<gene>
    <name evidence="13" type="primary">LOC114442490</name>
</gene>
<feature type="transmembrane region" description="Helical" evidence="10">
    <location>
        <begin position="183"/>
        <end position="202"/>
    </location>
</feature>
<feature type="compositionally biased region" description="Low complexity" evidence="9">
    <location>
        <begin position="372"/>
        <end position="386"/>
    </location>
</feature>
<feature type="compositionally biased region" description="Basic and acidic residues" evidence="9">
    <location>
        <begin position="27"/>
        <end position="36"/>
    </location>
</feature>
<dbReference type="AlphaFoldDB" id="A0A6P7J5N3"/>
<keyword evidence="3" id="KW-0050">Antiport</keyword>
<feature type="transmembrane region" description="Helical" evidence="10">
    <location>
        <begin position="618"/>
        <end position="636"/>
    </location>
</feature>
<dbReference type="InterPro" id="IPR044880">
    <property type="entry name" value="NCX_ion-bd_dom_sf"/>
</dbReference>
<feature type="domain" description="Sodium/calcium exchanger membrane region" evidence="11">
    <location>
        <begin position="143"/>
        <end position="284"/>
    </location>
</feature>
<dbReference type="RefSeq" id="XP_028271875.1">
    <property type="nucleotide sequence ID" value="XM_028416074.1"/>
</dbReference>
<proteinExistence type="inferred from homology"/>
<sequence>MEPQTRATERPYSRTREQQASSIQSDGENRRGEGEGRRRRRRHVLSGGSTSSGMKAPRRPRQTRLLPRFCVCGVGLLAAVWIFHLNRVTGTHGSTVDHMSKRELIQEKDDNQSDSISTAAINEFPADIFTPEQRRQGAVLLHVLCAIYMFHALAIVCDVYFVPSLEKVSENLQLSQDVAGATFMAAGSSAPELFTSLIGVFITKGDVGVGTIVGSAVFNILVIIGICGIFSGQPISLSWWPLFRDAVFYIISIVVLILVIYDEKVLWWETIILISMYGIYIIIMKFNRSLCSLVERHCSRAGQPCLSGLRRTTAVGNIGDCDNDMVPLKPDSCTVAGQDSGVVMVDELLNLHPHQLTFSERQRLIRARVSPEEGAASGEEGLSTSGPWGRENGTVAEGDGQPLEGESERGKETGGEADMGAQPKEEEEEEEEQDEGEEENAAFKPFILPDGWCVRLKWLISWPVSLLLYCTIPDCSLPRWERWYLLTFLSSTLWIALFSYLMVWMVTIISFTLGIPEVIMGITFLAAGTSVPDCMASLIVARQGLGDMAVSNSIGSNIFDVLLGLGFPWALRTLIVSYGSVVTINSKGLVYSVILLLASVTLTVLCVHLNRWRLDRRLGLCLLLLYTIFVLCSVGFERL</sequence>
<evidence type="ECO:0000256" key="5">
    <source>
        <dbReference type="ARBA" id="ARBA00022692"/>
    </source>
</evidence>
<evidence type="ECO:0000256" key="2">
    <source>
        <dbReference type="ARBA" id="ARBA00005364"/>
    </source>
</evidence>
<dbReference type="Gene3D" id="1.20.1420.30">
    <property type="entry name" value="NCX, central ion-binding region"/>
    <property type="match status" value="2"/>
</dbReference>
<dbReference type="InParanoid" id="A0A6P7J5N3"/>
<feature type="transmembrane region" description="Helical" evidence="10">
    <location>
        <begin position="483"/>
        <end position="506"/>
    </location>
</feature>
<dbReference type="FunFam" id="1.20.1420.30:FF:000004">
    <property type="entry name" value="Sodium/potassium/calcium exchanger 2 isoform 1"/>
    <property type="match status" value="1"/>
</dbReference>
<organism evidence="12 13">
    <name type="scientific">Parambassis ranga</name>
    <name type="common">Indian glassy fish</name>
    <dbReference type="NCBI Taxonomy" id="210632"/>
    <lineage>
        <taxon>Eukaryota</taxon>
        <taxon>Metazoa</taxon>
        <taxon>Chordata</taxon>
        <taxon>Craniata</taxon>
        <taxon>Vertebrata</taxon>
        <taxon>Euteleostomi</taxon>
        <taxon>Actinopterygii</taxon>
        <taxon>Neopterygii</taxon>
        <taxon>Teleostei</taxon>
        <taxon>Neoteleostei</taxon>
        <taxon>Acanthomorphata</taxon>
        <taxon>Ovalentaria</taxon>
        <taxon>Ambassidae</taxon>
        <taxon>Parambassis</taxon>
    </lineage>
</organism>
<dbReference type="InterPro" id="IPR004481">
    <property type="entry name" value="K/Na/Ca-exchanger"/>
</dbReference>
<keyword evidence="4" id="KW-0813">Transport</keyword>
<evidence type="ECO:0000313" key="12">
    <source>
        <dbReference type="Proteomes" id="UP000515145"/>
    </source>
</evidence>
<feature type="transmembrane region" description="Helical" evidence="10">
    <location>
        <begin position="242"/>
        <end position="261"/>
    </location>
</feature>
<comment type="subcellular location">
    <subcellularLocation>
        <location evidence="1">Membrane</location>
        <topology evidence="1">Multi-pass membrane protein</topology>
    </subcellularLocation>
</comment>
<dbReference type="NCBIfam" id="TIGR00367">
    <property type="entry name" value="calcium/sodium antiporter"/>
    <property type="match status" value="1"/>
</dbReference>
<feature type="region of interest" description="Disordered" evidence="9">
    <location>
        <begin position="369"/>
        <end position="440"/>
    </location>
</feature>
<feature type="region of interest" description="Disordered" evidence="9">
    <location>
        <begin position="1"/>
        <end position="60"/>
    </location>
</feature>
<dbReference type="FunFam" id="1.20.1420.30:FF:000005">
    <property type="entry name" value="sodium/potassium/calcium exchanger 3 isoform X1"/>
    <property type="match status" value="1"/>
</dbReference>
<dbReference type="PANTHER" id="PTHR10846">
    <property type="entry name" value="SODIUM/POTASSIUM/CALCIUM EXCHANGER"/>
    <property type="match status" value="1"/>
</dbReference>
<feature type="transmembrane region" description="Helical" evidence="10">
    <location>
        <begin position="139"/>
        <end position="162"/>
    </location>
</feature>
<evidence type="ECO:0000259" key="11">
    <source>
        <dbReference type="Pfam" id="PF01699"/>
    </source>
</evidence>
<evidence type="ECO:0000256" key="4">
    <source>
        <dbReference type="ARBA" id="ARBA00022568"/>
    </source>
</evidence>
<dbReference type="GO" id="GO:0005886">
    <property type="term" value="C:plasma membrane"/>
    <property type="evidence" value="ECO:0007669"/>
    <property type="project" value="TreeGrafter"/>
</dbReference>
<evidence type="ECO:0000256" key="9">
    <source>
        <dbReference type="SAM" id="MobiDB-lite"/>
    </source>
</evidence>
<protein>
    <submittedName>
        <fullName evidence="13">Sodium/potassium/calcium exchanger 3-like</fullName>
    </submittedName>
</protein>
<feature type="domain" description="Sodium/calcium exchanger membrane region" evidence="11">
    <location>
        <begin position="484"/>
        <end position="633"/>
    </location>
</feature>